<feature type="region of interest" description="Disordered" evidence="2">
    <location>
        <begin position="1"/>
        <end position="104"/>
    </location>
</feature>
<evidence type="ECO:0000313" key="4">
    <source>
        <dbReference type="EMBL" id="KAJ1202524.1"/>
    </source>
</evidence>
<dbReference type="Pfam" id="PF23010">
    <property type="entry name" value="RA_3"/>
    <property type="match status" value="1"/>
</dbReference>
<dbReference type="InterPro" id="IPR055071">
    <property type="entry name" value="RA_PHLPP-like"/>
</dbReference>
<protein>
    <recommendedName>
        <fullName evidence="3">PHLPP-like RA domain-containing protein</fullName>
    </recommendedName>
</protein>
<feature type="compositionally biased region" description="Low complexity" evidence="2">
    <location>
        <begin position="51"/>
        <end position="66"/>
    </location>
</feature>
<dbReference type="EMBL" id="JANPWB010000003">
    <property type="protein sequence ID" value="KAJ1202524.1"/>
    <property type="molecule type" value="Genomic_DNA"/>
</dbReference>
<feature type="domain" description="PHLPP-like RA" evidence="3">
    <location>
        <begin position="187"/>
        <end position="244"/>
    </location>
</feature>
<proteinExistence type="predicted"/>
<evidence type="ECO:0000256" key="2">
    <source>
        <dbReference type="SAM" id="MobiDB-lite"/>
    </source>
</evidence>
<feature type="compositionally biased region" description="Acidic residues" evidence="2">
    <location>
        <begin position="17"/>
        <end position="27"/>
    </location>
</feature>
<keyword evidence="5" id="KW-1185">Reference proteome</keyword>
<organism evidence="4 5">
    <name type="scientific">Pleurodeles waltl</name>
    <name type="common">Iberian ribbed newt</name>
    <dbReference type="NCBI Taxonomy" id="8319"/>
    <lineage>
        <taxon>Eukaryota</taxon>
        <taxon>Metazoa</taxon>
        <taxon>Chordata</taxon>
        <taxon>Craniata</taxon>
        <taxon>Vertebrata</taxon>
        <taxon>Euteleostomi</taxon>
        <taxon>Amphibia</taxon>
        <taxon>Batrachia</taxon>
        <taxon>Caudata</taxon>
        <taxon>Salamandroidea</taxon>
        <taxon>Salamandridae</taxon>
        <taxon>Pleurodelinae</taxon>
        <taxon>Pleurodeles</taxon>
    </lineage>
</organism>
<dbReference type="AlphaFoldDB" id="A0AAV7VR28"/>
<reference evidence="4" key="1">
    <citation type="journal article" date="2022" name="bioRxiv">
        <title>Sequencing and chromosome-scale assembly of the giantPleurodeles waltlgenome.</title>
        <authorList>
            <person name="Brown T."/>
            <person name="Elewa A."/>
            <person name="Iarovenko S."/>
            <person name="Subramanian E."/>
            <person name="Araus A.J."/>
            <person name="Petzold A."/>
            <person name="Susuki M."/>
            <person name="Suzuki K.-i.T."/>
            <person name="Hayashi T."/>
            <person name="Toyoda A."/>
            <person name="Oliveira C."/>
            <person name="Osipova E."/>
            <person name="Leigh N.D."/>
            <person name="Simon A."/>
            <person name="Yun M.H."/>
        </authorList>
    </citation>
    <scope>NUCLEOTIDE SEQUENCE</scope>
    <source>
        <strain evidence="4">20211129_DDA</strain>
        <tissue evidence="4">Liver</tissue>
    </source>
</reference>
<dbReference type="Proteomes" id="UP001066276">
    <property type="component" value="Chromosome 2_1"/>
</dbReference>
<evidence type="ECO:0000256" key="1">
    <source>
        <dbReference type="ARBA" id="ARBA00022723"/>
    </source>
</evidence>
<dbReference type="GO" id="GO:0046872">
    <property type="term" value="F:metal ion binding"/>
    <property type="evidence" value="ECO:0007669"/>
    <property type="project" value="UniProtKB-KW"/>
</dbReference>
<keyword evidence="1" id="KW-0479">Metal-binding</keyword>
<accession>A0AAV7VR28</accession>
<sequence>MALETAAVVASGRAGDEGDAWDADVDPGDQSCACGESMERESGGREGGREPGSPLRPLLLLQPDGGSSLLRRRRRLRREPGTPSEGSRGRSLPSTLGSAGLQPADREWVRAERGRGCLHVSTWPPASAPPRPVLCTLSTTAGELARRLLPPAGRSGAQGALRVPGPGGGSASSSSEELCSDPAPGGEPPALYVQLHGEPARRLRPHERPLHLQSRYLQRLGFRQQSRLQDEGLEPDIACLIRFYAGRCWGSPEGGGTSGARSDATARRGYRHCRWLCICSVANEYTVEGGG</sequence>
<gene>
    <name evidence="4" type="ORF">NDU88_006322</name>
</gene>
<feature type="region of interest" description="Disordered" evidence="2">
    <location>
        <begin position="150"/>
        <end position="192"/>
    </location>
</feature>
<evidence type="ECO:0000313" key="5">
    <source>
        <dbReference type="Proteomes" id="UP001066276"/>
    </source>
</evidence>
<evidence type="ECO:0000259" key="3">
    <source>
        <dbReference type="Pfam" id="PF23010"/>
    </source>
</evidence>
<feature type="compositionally biased region" description="Basic and acidic residues" evidence="2">
    <location>
        <begin position="37"/>
        <end position="49"/>
    </location>
</feature>
<comment type="caution">
    <text evidence="4">The sequence shown here is derived from an EMBL/GenBank/DDBJ whole genome shotgun (WGS) entry which is preliminary data.</text>
</comment>
<name>A0AAV7VR28_PLEWA</name>